<sequence length="188" mass="20459">MACCFARQANKIMEEGLVGLGKKAFVSFIRAYSAKEKAVRHIFSSRTLHLGHIARSFALRDSPTELKAGTSSSKNDDTPRVGKLAFKGGTTSTTTSTTIKTQEPVDKSTKKKRTAKGSFTPQLVEYKSAYAEGGVGAGGGGLKKNKKARIEREHKDKEDKEAGREMSVGDKRKLMMEKAHNLSGMNAF</sequence>
<dbReference type="Pfam" id="PF13959">
    <property type="entry name" value="CTE_SPB4"/>
    <property type="match status" value="1"/>
</dbReference>
<reference evidence="5 6" key="1">
    <citation type="journal article" date="2023" name="Commun. Biol.">
        <title>Genome analysis of Parmales, the sister group of diatoms, reveals the evolutionary specialization of diatoms from phago-mixotrophs to photoautotrophs.</title>
        <authorList>
            <person name="Ban H."/>
            <person name="Sato S."/>
            <person name="Yoshikawa S."/>
            <person name="Yamada K."/>
            <person name="Nakamura Y."/>
            <person name="Ichinomiya M."/>
            <person name="Sato N."/>
            <person name="Blanc-Mathieu R."/>
            <person name="Endo H."/>
            <person name="Kuwata A."/>
            <person name="Ogata H."/>
        </authorList>
    </citation>
    <scope>NUCLEOTIDE SEQUENCE [LARGE SCALE GENOMIC DNA]</scope>
</reference>
<organism evidence="5 6">
    <name type="scientific">Tetraparma gracilis</name>
    <dbReference type="NCBI Taxonomy" id="2962635"/>
    <lineage>
        <taxon>Eukaryota</taxon>
        <taxon>Sar</taxon>
        <taxon>Stramenopiles</taxon>
        <taxon>Ochrophyta</taxon>
        <taxon>Bolidophyceae</taxon>
        <taxon>Parmales</taxon>
        <taxon>Triparmaceae</taxon>
        <taxon>Tetraparma</taxon>
    </lineage>
</organism>
<keyword evidence="2" id="KW-0347">Helicase</keyword>
<feature type="domain" description="ATP-dependent rRNA helicase SPB4-like C-terminal extension" evidence="4">
    <location>
        <begin position="4"/>
        <end position="67"/>
    </location>
</feature>
<name>A0ABQ6N509_9STRA</name>
<dbReference type="Proteomes" id="UP001165060">
    <property type="component" value="Unassembled WGS sequence"/>
</dbReference>
<keyword evidence="2" id="KW-0547">Nucleotide-binding</keyword>
<gene>
    <name evidence="5" type="ORF">TeGR_g5363</name>
</gene>
<accession>A0ABQ6N509</accession>
<feature type="compositionally biased region" description="Basic and acidic residues" evidence="3">
    <location>
        <begin position="148"/>
        <end position="180"/>
    </location>
</feature>
<evidence type="ECO:0000259" key="4">
    <source>
        <dbReference type="SMART" id="SM01178"/>
    </source>
</evidence>
<evidence type="ECO:0000313" key="6">
    <source>
        <dbReference type="Proteomes" id="UP001165060"/>
    </source>
</evidence>
<comment type="caution">
    <text evidence="5">The sequence shown here is derived from an EMBL/GenBank/DDBJ whole genome shotgun (WGS) entry which is preliminary data.</text>
</comment>
<evidence type="ECO:0000256" key="2">
    <source>
        <dbReference type="ARBA" id="ARBA00022806"/>
    </source>
</evidence>
<feature type="region of interest" description="Disordered" evidence="3">
    <location>
        <begin position="64"/>
        <end position="116"/>
    </location>
</feature>
<dbReference type="InterPro" id="IPR025313">
    <property type="entry name" value="SPB4-like_CTE"/>
</dbReference>
<proteinExistence type="predicted"/>
<keyword evidence="2" id="KW-0067">ATP-binding</keyword>
<dbReference type="EMBL" id="BRYB01003630">
    <property type="protein sequence ID" value="GMI39833.1"/>
    <property type="molecule type" value="Genomic_DNA"/>
</dbReference>
<keyword evidence="6" id="KW-1185">Reference proteome</keyword>
<evidence type="ECO:0000313" key="5">
    <source>
        <dbReference type="EMBL" id="GMI39833.1"/>
    </source>
</evidence>
<protein>
    <recommendedName>
        <fullName evidence="4">ATP-dependent rRNA helicase SPB4-like C-terminal extension domain-containing protein</fullName>
    </recommendedName>
</protein>
<evidence type="ECO:0000256" key="1">
    <source>
        <dbReference type="ARBA" id="ARBA00022801"/>
    </source>
</evidence>
<feature type="region of interest" description="Disordered" evidence="3">
    <location>
        <begin position="135"/>
        <end position="188"/>
    </location>
</feature>
<dbReference type="SMART" id="SM01178">
    <property type="entry name" value="DUF4217"/>
    <property type="match status" value="1"/>
</dbReference>
<evidence type="ECO:0000256" key="3">
    <source>
        <dbReference type="SAM" id="MobiDB-lite"/>
    </source>
</evidence>
<keyword evidence="1" id="KW-0378">Hydrolase</keyword>